<proteinExistence type="predicted"/>
<evidence type="ECO:0000313" key="1">
    <source>
        <dbReference type="EMBL" id="CAL1714309.1"/>
    </source>
</evidence>
<dbReference type="Proteomes" id="UP001497453">
    <property type="component" value="Chromosome 8"/>
</dbReference>
<dbReference type="PANTHER" id="PTHR15396:SF1">
    <property type="entry name" value="RIBONUCLEASE P PROTEIN SUBUNIT P40"/>
    <property type="match status" value="1"/>
</dbReference>
<evidence type="ECO:0000313" key="2">
    <source>
        <dbReference type="Proteomes" id="UP001497453"/>
    </source>
</evidence>
<dbReference type="EMBL" id="OZ037951">
    <property type="protein sequence ID" value="CAL1714309.1"/>
    <property type="molecule type" value="Genomic_DNA"/>
</dbReference>
<organism evidence="1 2">
    <name type="scientific">Somion occarium</name>
    <dbReference type="NCBI Taxonomy" id="3059160"/>
    <lineage>
        <taxon>Eukaryota</taxon>
        <taxon>Fungi</taxon>
        <taxon>Dikarya</taxon>
        <taxon>Basidiomycota</taxon>
        <taxon>Agaricomycotina</taxon>
        <taxon>Agaricomycetes</taxon>
        <taxon>Polyporales</taxon>
        <taxon>Cerrenaceae</taxon>
        <taxon>Somion</taxon>
    </lineage>
</organism>
<protein>
    <submittedName>
        <fullName evidence="1">Uncharacterized protein</fullName>
    </submittedName>
</protein>
<dbReference type="InterPro" id="IPR013893">
    <property type="entry name" value="RNase_P_Rpp40"/>
</dbReference>
<name>A0ABP1E614_9APHY</name>
<gene>
    <name evidence="1" type="ORF">GFSPODELE1_LOCUS9712</name>
</gene>
<reference evidence="2" key="1">
    <citation type="submission" date="2024-04" db="EMBL/GenBank/DDBJ databases">
        <authorList>
            <person name="Shaw F."/>
            <person name="Minotto A."/>
        </authorList>
    </citation>
    <scope>NUCLEOTIDE SEQUENCE [LARGE SCALE GENOMIC DNA]</scope>
</reference>
<keyword evidence="2" id="KW-1185">Reference proteome</keyword>
<sequence>MVEGKRVRVTEGLHRVRKLDVVIPSSTDLEDKLKNLTTSYHSQKTALVDFVEFASSFIRKYSVSSSLLALGKPAHDSDDVWCIDTRGLLTLAVGKETYEQLGLVGKHLPWKPWEDTHVIRIFLSGDVPKTHEVKIHSWSPYGSKQKAALKVWDQRRGPWDAIYTSTQPEFAPPDVEGPKKHTAIPSIRHLTDVKIPSFDLQSLHQRQNHGVDLDDRQDKITAYFEWVGMACLGSERLRSGDNVDPYLAVYDPPLSLQVGNLTHLRWSGLLPPEFVQKILDVIVHSPFAAFAAHSVPTSPVAYISPPPQSQSSVRAPRAESEDTWSILLRSDGADGTNGVRWILAETIGQWDARSA</sequence>
<dbReference type="PANTHER" id="PTHR15396">
    <property type="entry name" value="RIBONUCLEASE P PROTEIN SUBUNIT P40"/>
    <property type="match status" value="1"/>
</dbReference>
<accession>A0ABP1E614</accession>
<dbReference type="Pfam" id="PF08584">
    <property type="entry name" value="Ribonuc_P_40"/>
    <property type="match status" value="1"/>
</dbReference>